<evidence type="ECO:0000256" key="1">
    <source>
        <dbReference type="SAM" id="Phobius"/>
    </source>
</evidence>
<keyword evidence="1" id="KW-0812">Transmembrane</keyword>
<reference evidence="2 3" key="1">
    <citation type="submission" date="2018-01" db="EMBL/GenBank/DDBJ databases">
        <title>Comparison of the Chinese Bamboo Partridge and Red Junglefowl genome sequences highlights the importance of demography in genome evolution.</title>
        <authorList>
            <person name="Tiley G.P."/>
            <person name="Kimball R.T."/>
            <person name="Braun E.L."/>
            <person name="Burleigh J.G."/>
        </authorList>
    </citation>
    <scope>NUCLEOTIDE SEQUENCE [LARGE SCALE GENOMIC DNA]</scope>
    <source>
        <strain evidence="2">RTK389</strain>
        <tissue evidence="2">Blood</tissue>
    </source>
</reference>
<dbReference type="Proteomes" id="UP000237246">
    <property type="component" value="Unassembled WGS sequence"/>
</dbReference>
<evidence type="ECO:0000313" key="3">
    <source>
        <dbReference type="Proteomes" id="UP000237246"/>
    </source>
</evidence>
<proteinExistence type="predicted"/>
<dbReference type="SUPFAM" id="SSF53067">
    <property type="entry name" value="Actin-like ATPase domain"/>
    <property type="match status" value="1"/>
</dbReference>
<dbReference type="EMBL" id="PPHD01022470">
    <property type="protein sequence ID" value="POI27735.1"/>
    <property type="molecule type" value="Genomic_DNA"/>
</dbReference>
<keyword evidence="1" id="KW-0472">Membrane</keyword>
<gene>
    <name evidence="2" type="ORF">CIB84_008515</name>
</gene>
<dbReference type="InterPro" id="IPR043129">
    <property type="entry name" value="ATPase_NBD"/>
</dbReference>
<sequence length="77" mass="8281">MCPKEMPVLVTTVPLFPITNIENVPELHFMAFNVPAILVMPHFMLAACSYGCTTGVALGSGVGMIYVAMHYPIPPST</sequence>
<accession>A0A2P4SUD4</accession>
<organism evidence="2 3">
    <name type="scientific">Bambusicola thoracicus</name>
    <name type="common">Chinese bamboo-partridge</name>
    <name type="synonym">Perdix thoracica</name>
    <dbReference type="NCBI Taxonomy" id="9083"/>
    <lineage>
        <taxon>Eukaryota</taxon>
        <taxon>Metazoa</taxon>
        <taxon>Chordata</taxon>
        <taxon>Craniata</taxon>
        <taxon>Vertebrata</taxon>
        <taxon>Euteleostomi</taxon>
        <taxon>Archelosauria</taxon>
        <taxon>Archosauria</taxon>
        <taxon>Dinosauria</taxon>
        <taxon>Saurischia</taxon>
        <taxon>Theropoda</taxon>
        <taxon>Coelurosauria</taxon>
        <taxon>Aves</taxon>
        <taxon>Neognathae</taxon>
        <taxon>Galloanserae</taxon>
        <taxon>Galliformes</taxon>
        <taxon>Phasianidae</taxon>
        <taxon>Perdicinae</taxon>
        <taxon>Bambusicola</taxon>
    </lineage>
</organism>
<comment type="caution">
    <text evidence="2">The sequence shown here is derived from an EMBL/GenBank/DDBJ whole genome shotgun (WGS) entry which is preliminary data.</text>
</comment>
<name>A0A2P4SUD4_BAMTH</name>
<keyword evidence="3" id="KW-1185">Reference proteome</keyword>
<feature type="transmembrane region" description="Helical" evidence="1">
    <location>
        <begin position="43"/>
        <end position="68"/>
    </location>
</feature>
<dbReference type="AlphaFoldDB" id="A0A2P4SUD4"/>
<evidence type="ECO:0000313" key="2">
    <source>
        <dbReference type="EMBL" id="POI27735.1"/>
    </source>
</evidence>
<protein>
    <submittedName>
        <fullName evidence="2">Uncharacterized protein</fullName>
    </submittedName>
</protein>
<dbReference type="Gene3D" id="3.30.420.40">
    <property type="match status" value="2"/>
</dbReference>
<keyword evidence="1" id="KW-1133">Transmembrane helix</keyword>